<dbReference type="AlphaFoldDB" id="A0AAW2EEA0"/>
<proteinExistence type="predicted"/>
<name>A0AAW2EEA0_9HYME</name>
<accession>A0AAW2EEA0</accession>
<gene>
    <name evidence="1" type="ORF">PUN28_019230</name>
</gene>
<protein>
    <submittedName>
        <fullName evidence="1">Uncharacterized protein</fullName>
    </submittedName>
</protein>
<sequence>MRARTRFISPDHNTRQRHAIYNSFVSHMHECARLCPDFPFHVHQMDIKRGTGDAQIHSPSAIAGIFASYAFNKVTNLLDTLCRYRCCSTNAALLLNERFREWSAVS</sequence>
<evidence type="ECO:0000313" key="1">
    <source>
        <dbReference type="EMBL" id="KAL0100699.1"/>
    </source>
</evidence>
<organism evidence="1 2">
    <name type="scientific">Cardiocondyla obscurior</name>
    <dbReference type="NCBI Taxonomy" id="286306"/>
    <lineage>
        <taxon>Eukaryota</taxon>
        <taxon>Metazoa</taxon>
        <taxon>Ecdysozoa</taxon>
        <taxon>Arthropoda</taxon>
        <taxon>Hexapoda</taxon>
        <taxon>Insecta</taxon>
        <taxon>Pterygota</taxon>
        <taxon>Neoptera</taxon>
        <taxon>Endopterygota</taxon>
        <taxon>Hymenoptera</taxon>
        <taxon>Apocrita</taxon>
        <taxon>Aculeata</taxon>
        <taxon>Formicoidea</taxon>
        <taxon>Formicidae</taxon>
        <taxon>Myrmicinae</taxon>
        <taxon>Cardiocondyla</taxon>
    </lineage>
</organism>
<reference evidence="1 2" key="1">
    <citation type="submission" date="2023-03" db="EMBL/GenBank/DDBJ databases">
        <title>High recombination rates correlate with genetic variation in Cardiocondyla obscurior ants.</title>
        <authorList>
            <person name="Errbii M."/>
        </authorList>
    </citation>
    <scope>NUCLEOTIDE SEQUENCE [LARGE SCALE GENOMIC DNA]</scope>
    <source>
        <strain evidence="1">Alpha-2009</strain>
        <tissue evidence="1">Whole body</tissue>
    </source>
</reference>
<dbReference type="EMBL" id="JADYXP020000025">
    <property type="protein sequence ID" value="KAL0100699.1"/>
    <property type="molecule type" value="Genomic_DNA"/>
</dbReference>
<keyword evidence="2" id="KW-1185">Reference proteome</keyword>
<dbReference type="Proteomes" id="UP001430953">
    <property type="component" value="Unassembled WGS sequence"/>
</dbReference>
<evidence type="ECO:0000313" key="2">
    <source>
        <dbReference type="Proteomes" id="UP001430953"/>
    </source>
</evidence>
<comment type="caution">
    <text evidence="1">The sequence shown here is derived from an EMBL/GenBank/DDBJ whole genome shotgun (WGS) entry which is preliminary data.</text>
</comment>